<evidence type="ECO:0008006" key="5">
    <source>
        <dbReference type="Google" id="ProtNLM"/>
    </source>
</evidence>
<feature type="chain" id="PRO_5035748447" description="SXP/RAL-2 family protein Ani s 5-like cation-binding domain-containing protein" evidence="2">
    <location>
        <begin position="20"/>
        <end position="127"/>
    </location>
</feature>
<comment type="caution">
    <text evidence="3">The sequence shown here is derived from an EMBL/GenBank/DDBJ whole genome shotgun (WGS) entry which is preliminary data.</text>
</comment>
<keyword evidence="1" id="KW-0175">Coiled coil</keyword>
<evidence type="ECO:0000256" key="2">
    <source>
        <dbReference type="SAM" id="SignalP"/>
    </source>
</evidence>
<keyword evidence="2" id="KW-0732">Signal</keyword>
<name>A0A8S1HIU4_9PELO</name>
<dbReference type="Proteomes" id="UP000835052">
    <property type="component" value="Unassembled WGS sequence"/>
</dbReference>
<sequence>MSLTVKIVILLAFCAVVSSRTIGKRYKSRAIETKAGEGQFDEEKVKQLEAELKKAQVAEASTKAVIDFFNLWLEKFKASKMTEDDFKKKHEKEIAEEFKKIYMKFTAFDAIRVADALNKTMPEKKKP</sequence>
<dbReference type="AlphaFoldDB" id="A0A8S1HIU4"/>
<protein>
    <recommendedName>
        <fullName evidence="5">SXP/RAL-2 family protein Ani s 5-like cation-binding domain-containing protein</fullName>
    </recommendedName>
</protein>
<feature type="coiled-coil region" evidence="1">
    <location>
        <begin position="38"/>
        <end position="65"/>
    </location>
</feature>
<keyword evidence="4" id="KW-1185">Reference proteome</keyword>
<dbReference type="EMBL" id="CAJGYM010000074">
    <property type="protein sequence ID" value="CAD6196551.1"/>
    <property type="molecule type" value="Genomic_DNA"/>
</dbReference>
<evidence type="ECO:0000313" key="4">
    <source>
        <dbReference type="Proteomes" id="UP000835052"/>
    </source>
</evidence>
<feature type="signal peptide" evidence="2">
    <location>
        <begin position="1"/>
        <end position="19"/>
    </location>
</feature>
<proteinExistence type="predicted"/>
<accession>A0A8S1HIU4</accession>
<evidence type="ECO:0000256" key="1">
    <source>
        <dbReference type="SAM" id="Coils"/>
    </source>
</evidence>
<gene>
    <name evidence="3" type="ORF">CAUJ_LOCUS12465</name>
</gene>
<evidence type="ECO:0000313" key="3">
    <source>
        <dbReference type="EMBL" id="CAD6196551.1"/>
    </source>
</evidence>
<reference evidence="3" key="1">
    <citation type="submission" date="2020-10" db="EMBL/GenBank/DDBJ databases">
        <authorList>
            <person name="Kikuchi T."/>
        </authorList>
    </citation>
    <scope>NUCLEOTIDE SEQUENCE</scope>
    <source>
        <strain evidence="3">NKZ352</strain>
    </source>
</reference>
<organism evidence="3 4">
    <name type="scientific">Caenorhabditis auriculariae</name>
    <dbReference type="NCBI Taxonomy" id="2777116"/>
    <lineage>
        <taxon>Eukaryota</taxon>
        <taxon>Metazoa</taxon>
        <taxon>Ecdysozoa</taxon>
        <taxon>Nematoda</taxon>
        <taxon>Chromadorea</taxon>
        <taxon>Rhabditida</taxon>
        <taxon>Rhabditina</taxon>
        <taxon>Rhabditomorpha</taxon>
        <taxon>Rhabditoidea</taxon>
        <taxon>Rhabditidae</taxon>
        <taxon>Peloderinae</taxon>
        <taxon>Caenorhabditis</taxon>
    </lineage>
</organism>